<dbReference type="AlphaFoldDB" id="A0A2G5C9N8"/>
<dbReference type="InParanoid" id="A0A2G5C9N8"/>
<dbReference type="PANTHER" id="PTHR37172">
    <property type="entry name" value="TRANSMEMBRANE PROTEIN"/>
    <property type="match status" value="1"/>
</dbReference>
<protein>
    <submittedName>
        <fullName evidence="2">Uncharacterized protein</fullName>
    </submittedName>
</protein>
<feature type="transmembrane region" description="Helical" evidence="1">
    <location>
        <begin position="112"/>
        <end position="138"/>
    </location>
</feature>
<dbReference type="EMBL" id="KZ305090">
    <property type="protein sequence ID" value="PIA28016.1"/>
    <property type="molecule type" value="Genomic_DNA"/>
</dbReference>
<organism evidence="2 3">
    <name type="scientific">Aquilegia coerulea</name>
    <name type="common">Rocky mountain columbine</name>
    <dbReference type="NCBI Taxonomy" id="218851"/>
    <lineage>
        <taxon>Eukaryota</taxon>
        <taxon>Viridiplantae</taxon>
        <taxon>Streptophyta</taxon>
        <taxon>Embryophyta</taxon>
        <taxon>Tracheophyta</taxon>
        <taxon>Spermatophyta</taxon>
        <taxon>Magnoliopsida</taxon>
        <taxon>Ranunculales</taxon>
        <taxon>Ranunculaceae</taxon>
        <taxon>Thalictroideae</taxon>
        <taxon>Aquilegia</taxon>
    </lineage>
</organism>
<reference evidence="2 3" key="1">
    <citation type="submission" date="2017-09" db="EMBL/GenBank/DDBJ databases">
        <title>WGS assembly of Aquilegia coerulea Goldsmith.</title>
        <authorList>
            <person name="Hodges S."/>
            <person name="Kramer E."/>
            <person name="Nordborg M."/>
            <person name="Tomkins J."/>
            <person name="Borevitz J."/>
            <person name="Derieg N."/>
            <person name="Yan J."/>
            <person name="Mihaltcheva S."/>
            <person name="Hayes R.D."/>
            <person name="Rokhsar D."/>
        </authorList>
    </citation>
    <scope>NUCLEOTIDE SEQUENCE [LARGE SCALE GENOMIC DNA]</scope>
    <source>
        <strain evidence="3">cv. Goldsmith</strain>
    </source>
</reference>
<name>A0A2G5C9N8_AQUCA</name>
<feature type="transmembrane region" description="Helical" evidence="1">
    <location>
        <begin position="150"/>
        <end position="168"/>
    </location>
</feature>
<sequence>MGWKKWIQIGERVFSAPILREPFYIFTINLLSLLLPLSFLLASRLSRAQYVLSSYDPSKSDSFLLFLFLYTNPTLLHILVSFVSITALLHGLTGRFALPKAVTSPVLQPRLYTAWIMLCTLQVCVGLGIEGTIAAGIWTIDNDVVTKSIFLVRFIFFIGLHETMVHWTRTFVKPVVDDTVSGGPRNEWWVERLVMGGSFGVLWWWRLRDEVGGLLLAVQVKREVLMGLGITDLVSWWLYYLTVTVGVVRLVRGFLWLAKVLLCRRRVEGNNGFLSANIDDKV</sequence>
<feature type="transmembrane region" description="Helical" evidence="1">
    <location>
        <begin position="63"/>
        <end position="92"/>
    </location>
</feature>
<dbReference type="OrthoDB" id="1913803at2759"/>
<keyword evidence="1" id="KW-0812">Transmembrane</keyword>
<evidence type="ECO:0000256" key="1">
    <source>
        <dbReference type="SAM" id="Phobius"/>
    </source>
</evidence>
<evidence type="ECO:0000313" key="2">
    <source>
        <dbReference type="EMBL" id="PIA28016.1"/>
    </source>
</evidence>
<keyword evidence="1" id="KW-0472">Membrane</keyword>
<dbReference type="Proteomes" id="UP000230069">
    <property type="component" value="Unassembled WGS sequence"/>
</dbReference>
<accession>A0A2G5C9N8</accession>
<dbReference type="FunCoup" id="A0A2G5C9N8">
    <property type="interactions" value="57"/>
</dbReference>
<feature type="transmembrane region" description="Helical" evidence="1">
    <location>
        <begin position="237"/>
        <end position="258"/>
    </location>
</feature>
<dbReference type="PANTHER" id="PTHR37172:SF3">
    <property type="entry name" value="TRANSMEMBRANE PROTEIN"/>
    <property type="match status" value="1"/>
</dbReference>
<keyword evidence="1" id="KW-1133">Transmembrane helix</keyword>
<evidence type="ECO:0000313" key="3">
    <source>
        <dbReference type="Proteomes" id="UP000230069"/>
    </source>
</evidence>
<gene>
    <name evidence="2" type="ORF">AQUCO_07300001v1</name>
</gene>
<keyword evidence="3" id="KW-1185">Reference proteome</keyword>
<proteinExistence type="predicted"/>
<feature type="transmembrane region" description="Helical" evidence="1">
    <location>
        <begin position="23"/>
        <end position="42"/>
    </location>
</feature>